<name>A0AAW0GK17_9APHY</name>
<accession>A0AAW0GK17</accession>
<evidence type="ECO:0000313" key="2">
    <source>
        <dbReference type="Proteomes" id="UP001385951"/>
    </source>
</evidence>
<protein>
    <submittedName>
        <fullName evidence="1">Uncharacterized protein</fullName>
    </submittedName>
</protein>
<gene>
    <name evidence="1" type="ORF">QCA50_006907</name>
</gene>
<dbReference type="Proteomes" id="UP001385951">
    <property type="component" value="Unassembled WGS sequence"/>
</dbReference>
<proteinExistence type="predicted"/>
<evidence type="ECO:0000313" key="1">
    <source>
        <dbReference type="EMBL" id="KAK7690252.1"/>
    </source>
</evidence>
<keyword evidence="2" id="KW-1185">Reference proteome</keyword>
<organism evidence="1 2">
    <name type="scientific">Cerrena zonata</name>
    <dbReference type="NCBI Taxonomy" id="2478898"/>
    <lineage>
        <taxon>Eukaryota</taxon>
        <taxon>Fungi</taxon>
        <taxon>Dikarya</taxon>
        <taxon>Basidiomycota</taxon>
        <taxon>Agaricomycotina</taxon>
        <taxon>Agaricomycetes</taxon>
        <taxon>Polyporales</taxon>
        <taxon>Cerrenaceae</taxon>
        <taxon>Cerrena</taxon>
    </lineage>
</organism>
<reference evidence="1 2" key="1">
    <citation type="submission" date="2022-09" db="EMBL/GenBank/DDBJ databases">
        <authorList>
            <person name="Palmer J.M."/>
        </authorList>
    </citation>
    <scope>NUCLEOTIDE SEQUENCE [LARGE SCALE GENOMIC DNA]</scope>
    <source>
        <strain evidence="1 2">DSM 7382</strain>
    </source>
</reference>
<dbReference type="AlphaFoldDB" id="A0AAW0GK17"/>
<dbReference type="EMBL" id="JASBNA010000007">
    <property type="protein sequence ID" value="KAK7690252.1"/>
    <property type="molecule type" value="Genomic_DNA"/>
</dbReference>
<comment type="caution">
    <text evidence="1">The sequence shown here is derived from an EMBL/GenBank/DDBJ whole genome shotgun (WGS) entry which is preliminary data.</text>
</comment>
<sequence length="111" mass="12304">MRTQTFQQAQQPTVRSVEMMDCKKRLGFRRPALPAAAALHRYQCLSSNAVLTVYSKTLLPAAQLSDPDFEGQTKMKTNRVTLEGTDIVFTQVGIPRAGPLSKSGRLDPLVR</sequence>